<dbReference type="Pfam" id="PF01734">
    <property type="entry name" value="Patatin"/>
    <property type="match status" value="1"/>
</dbReference>
<dbReference type="SUPFAM" id="SSF52151">
    <property type="entry name" value="FabD/lysophospholipase-like"/>
    <property type="match status" value="1"/>
</dbReference>
<dbReference type="InterPro" id="IPR002641">
    <property type="entry name" value="PNPLA_dom"/>
</dbReference>
<dbReference type="GO" id="GO:0004806">
    <property type="term" value="F:triacylglycerol lipase activity"/>
    <property type="evidence" value="ECO:0007669"/>
    <property type="project" value="TreeGrafter"/>
</dbReference>
<evidence type="ECO:0000313" key="5">
    <source>
        <dbReference type="Proteomes" id="UP001209570"/>
    </source>
</evidence>
<comment type="caution">
    <text evidence="2">Lacks conserved residue(s) required for the propagation of feature annotation.</text>
</comment>
<dbReference type="InterPro" id="IPR016035">
    <property type="entry name" value="Acyl_Trfase/lysoPLipase"/>
</dbReference>
<feature type="short sequence motif" description="GXSXG" evidence="2">
    <location>
        <begin position="42"/>
        <end position="46"/>
    </location>
</feature>
<dbReference type="Gene3D" id="3.40.1090.10">
    <property type="entry name" value="Cytosolic phospholipase A2 catalytic domain"/>
    <property type="match status" value="1"/>
</dbReference>
<dbReference type="GO" id="GO:0005737">
    <property type="term" value="C:cytoplasm"/>
    <property type="evidence" value="ECO:0007669"/>
    <property type="project" value="TreeGrafter"/>
</dbReference>
<dbReference type="Proteomes" id="UP001209570">
    <property type="component" value="Unassembled WGS sequence"/>
</dbReference>
<dbReference type="EMBL" id="JAKCXM010000131">
    <property type="protein sequence ID" value="KAJ0401329.1"/>
    <property type="molecule type" value="Genomic_DNA"/>
</dbReference>
<dbReference type="InterPro" id="IPR033562">
    <property type="entry name" value="PLPL"/>
</dbReference>
<keyword evidence="2" id="KW-0378">Hydrolase</keyword>
<feature type="domain" description="PNPLA" evidence="3">
    <location>
        <begin position="10"/>
        <end position="176"/>
    </location>
</feature>
<dbReference type="GO" id="GO:0019433">
    <property type="term" value="P:triglyceride catabolic process"/>
    <property type="evidence" value="ECO:0007669"/>
    <property type="project" value="TreeGrafter"/>
</dbReference>
<accession>A0AAD5LK68</accession>
<dbReference type="GO" id="GO:0016020">
    <property type="term" value="C:membrane"/>
    <property type="evidence" value="ECO:0007669"/>
    <property type="project" value="TreeGrafter"/>
</dbReference>
<gene>
    <name evidence="4" type="ORF">P43SY_007898</name>
</gene>
<dbReference type="PANTHER" id="PTHR12406:SF42">
    <property type="entry name" value="PNPLA DOMAIN-CONTAINING PROTEIN"/>
    <property type="match status" value="1"/>
</dbReference>
<organism evidence="4 5">
    <name type="scientific">Pythium insidiosum</name>
    <name type="common">Pythiosis disease agent</name>
    <dbReference type="NCBI Taxonomy" id="114742"/>
    <lineage>
        <taxon>Eukaryota</taxon>
        <taxon>Sar</taxon>
        <taxon>Stramenopiles</taxon>
        <taxon>Oomycota</taxon>
        <taxon>Peronosporomycetes</taxon>
        <taxon>Pythiales</taxon>
        <taxon>Pythiaceae</taxon>
        <taxon>Pythium</taxon>
    </lineage>
</organism>
<keyword evidence="1 2" id="KW-0443">Lipid metabolism</keyword>
<dbReference type="PROSITE" id="PS51635">
    <property type="entry name" value="PNPLA"/>
    <property type="match status" value="1"/>
</dbReference>
<dbReference type="GO" id="GO:0055088">
    <property type="term" value="P:lipid homeostasis"/>
    <property type="evidence" value="ECO:0007669"/>
    <property type="project" value="TreeGrafter"/>
</dbReference>
<evidence type="ECO:0000259" key="3">
    <source>
        <dbReference type="PROSITE" id="PS51635"/>
    </source>
</evidence>
<protein>
    <recommendedName>
        <fullName evidence="3">PNPLA domain-containing protein</fullName>
    </recommendedName>
</protein>
<evidence type="ECO:0000256" key="1">
    <source>
        <dbReference type="ARBA" id="ARBA00023098"/>
    </source>
</evidence>
<dbReference type="GO" id="GO:0005811">
    <property type="term" value="C:lipid droplet"/>
    <property type="evidence" value="ECO:0007669"/>
    <property type="project" value="TreeGrafter"/>
</dbReference>
<feature type="active site" description="Proton acceptor" evidence="2">
    <location>
        <position position="163"/>
    </location>
</feature>
<feature type="active site" description="Nucleophile" evidence="2">
    <location>
        <position position="44"/>
    </location>
</feature>
<comment type="caution">
    <text evidence="4">The sequence shown here is derived from an EMBL/GenBank/DDBJ whole genome shotgun (WGS) entry which is preliminary data.</text>
</comment>
<evidence type="ECO:0000313" key="4">
    <source>
        <dbReference type="EMBL" id="KAJ0401329.1"/>
    </source>
</evidence>
<evidence type="ECO:0000256" key="2">
    <source>
        <dbReference type="PROSITE-ProRule" id="PRU01161"/>
    </source>
</evidence>
<keyword evidence="2" id="KW-0442">Lipid degradation</keyword>
<sequence length="306" mass="34148">MPVETATRGFSFGGGGWMMVYEFGVAQALREHDAHRNARLIGVSAGALAAVGLALDADTHAAMHSITTRYVPQVRASLFGAFRMREFLVDAVRNHMNLHRFEELNTTVVPRVTVVYSSLSVRAARRATRFKSSDELLQTLMASCCASPFAGLPFKLHGEWVADGVLFDNAPSFLDEPELPTVRISPQVSATYADIKPSRYVHSWWYIYPPAPEEMDWVYRLGYFDGLQWLRANGYSLQQEPQDPGDLSWKTRVGAISGYRELDNAWHAVVSGWQTIVLALTAVRIRIGLALRNAFKSGRIVLTNEV</sequence>
<reference evidence="4" key="1">
    <citation type="submission" date="2021-12" db="EMBL/GenBank/DDBJ databases">
        <title>Prjna785345.</title>
        <authorList>
            <person name="Rujirawat T."/>
            <person name="Krajaejun T."/>
        </authorList>
    </citation>
    <scope>NUCLEOTIDE SEQUENCE</scope>
    <source>
        <strain evidence="4">Pi057C3</strain>
    </source>
</reference>
<keyword evidence="5" id="KW-1185">Reference proteome</keyword>
<dbReference type="PANTHER" id="PTHR12406">
    <property type="entry name" value="CALCIUM-INDEPENDENT PHOSPHOLIPASE A2 IPLA2 -RELATED"/>
    <property type="match status" value="1"/>
</dbReference>
<dbReference type="AlphaFoldDB" id="A0AAD5LK68"/>
<proteinExistence type="predicted"/>
<name>A0AAD5LK68_PYTIN</name>